<sequence>MTIRVRTKALLLTAVFRKFIDSLILMGSEIWNASSAISFIKKMGYCLVFVMEKLILGHRAKIHTNSNQLPSMRSSPANTALSYQNKATHSFNAFISGDILKSGKISSAEIRMPFGSGRRGRIIVLNILEADVAGGLDSLKKDNPSWNIFRKEGRSKKKFQI</sequence>
<protein>
    <submittedName>
        <fullName evidence="1">Uncharacterized protein</fullName>
    </submittedName>
</protein>
<evidence type="ECO:0000313" key="1">
    <source>
        <dbReference type="EMBL" id="GIZ05072.1"/>
    </source>
</evidence>
<name>A0AAV4YCF0_CAEEX</name>
<comment type="caution">
    <text evidence="1">The sequence shown here is derived from an EMBL/GenBank/DDBJ whole genome shotgun (WGS) entry which is preliminary data.</text>
</comment>
<dbReference type="EMBL" id="BPLR01019200">
    <property type="protein sequence ID" value="GIZ05072.1"/>
    <property type="molecule type" value="Genomic_DNA"/>
</dbReference>
<evidence type="ECO:0000313" key="2">
    <source>
        <dbReference type="Proteomes" id="UP001054945"/>
    </source>
</evidence>
<dbReference type="AlphaFoldDB" id="A0AAV4YCF0"/>
<proteinExistence type="predicted"/>
<accession>A0AAV4YCF0</accession>
<keyword evidence="2" id="KW-1185">Reference proteome</keyword>
<reference evidence="1 2" key="1">
    <citation type="submission" date="2021-06" db="EMBL/GenBank/DDBJ databases">
        <title>Caerostris extrusa draft genome.</title>
        <authorList>
            <person name="Kono N."/>
            <person name="Arakawa K."/>
        </authorList>
    </citation>
    <scope>NUCLEOTIDE SEQUENCE [LARGE SCALE GENOMIC DNA]</scope>
</reference>
<gene>
    <name evidence="1" type="ORF">CEXT_494231</name>
</gene>
<dbReference type="Proteomes" id="UP001054945">
    <property type="component" value="Unassembled WGS sequence"/>
</dbReference>
<organism evidence="1 2">
    <name type="scientific">Caerostris extrusa</name>
    <name type="common">Bark spider</name>
    <name type="synonym">Caerostris bankana</name>
    <dbReference type="NCBI Taxonomy" id="172846"/>
    <lineage>
        <taxon>Eukaryota</taxon>
        <taxon>Metazoa</taxon>
        <taxon>Ecdysozoa</taxon>
        <taxon>Arthropoda</taxon>
        <taxon>Chelicerata</taxon>
        <taxon>Arachnida</taxon>
        <taxon>Araneae</taxon>
        <taxon>Araneomorphae</taxon>
        <taxon>Entelegynae</taxon>
        <taxon>Araneoidea</taxon>
        <taxon>Araneidae</taxon>
        <taxon>Caerostris</taxon>
    </lineage>
</organism>